<dbReference type="AlphaFoldDB" id="A0A5N0UR27"/>
<dbReference type="RefSeq" id="WP_144754852.1">
    <property type="nucleotide sequence ID" value="NZ_VMNW02000099.1"/>
</dbReference>
<evidence type="ECO:0000313" key="1">
    <source>
        <dbReference type="EMBL" id="KAA9151625.1"/>
    </source>
</evidence>
<proteinExistence type="predicted"/>
<accession>A0A5N0UR27</accession>
<comment type="caution">
    <text evidence="1">The sequence shown here is derived from an EMBL/GenBank/DDBJ whole genome shotgun (WGS) entry which is preliminary data.</text>
</comment>
<sequence length="91" mass="10161">MIIYGWRRKILELATATYLCGQCQNPTAHALRRAVTKVTLFWIPLFPVSSKYFTVCTYCGATNQLTKAEAEQVQSMQGQQAAVAQPPVQSH</sequence>
<organism evidence="1 2">
    <name type="scientific">Amycolatopsis acidicola</name>
    <dbReference type="NCBI Taxonomy" id="2596893"/>
    <lineage>
        <taxon>Bacteria</taxon>
        <taxon>Bacillati</taxon>
        <taxon>Actinomycetota</taxon>
        <taxon>Actinomycetes</taxon>
        <taxon>Pseudonocardiales</taxon>
        <taxon>Pseudonocardiaceae</taxon>
        <taxon>Amycolatopsis</taxon>
    </lineage>
</organism>
<keyword evidence="2" id="KW-1185">Reference proteome</keyword>
<dbReference type="EMBL" id="VMNW02000099">
    <property type="protein sequence ID" value="KAA9151625.1"/>
    <property type="molecule type" value="Genomic_DNA"/>
</dbReference>
<gene>
    <name evidence="1" type="ORF">FPZ12_038695</name>
</gene>
<evidence type="ECO:0000313" key="2">
    <source>
        <dbReference type="Proteomes" id="UP000319769"/>
    </source>
</evidence>
<name>A0A5N0UR27_9PSEU</name>
<dbReference type="Proteomes" id="UP000319769">
    <property type="component" value="Unassembled WGS sequence"/>
</dbReference>
<protein>
    <submittedName>
        <fullName evidence="1">Zinc-ribbon domain-containing protein</fullName>
    </submittedName>
</protein>
<reference evidence="1" key="1">
    <citation type="submission" date="2019-09" db="EMBL/GenBank/DDBJ databases">
        <authorList>
            <person name="Teo W.F.A."/>
            <person name="Duangmal K."/>
        </authorList>
    </citation>
    <scope>NUCLEOTIDE SEQUENCE [LARGE SCALE GENOMIC DNA]</scope>
    <source>
        <strain evidence="1">K81G1</strain>
    </source>
</reference>
<dbReference type="OrthoDB" id="4272428at2"/>
<dbReference type="PANTHER" id="PTHR28139">
    <property type="entry name" value="UPF0768 PROTEIN YBL029C-A"/>
    <property type="match status" value="1"/>
</dbReference>
<dbReference type="PANTHER" id="PTHR28139:SF1">
    <property type="entry name" value="UPF0768 PROTEIN YBL029C-A"/>
    <property type="match status" value="1"/>
</dbReference>